<comment type="function">
    <text evidence="2">Functions as a ribosomal silencing factor. Interacts with ribosomal protein uL14 (rplN), blocking formation of intersubunit bridge B8. Prevents association of the 30S and 50S ribosomal subunits and the formation of functional ribosomes, thus repressing translation.</text>
</comment>
<comment type="similarity">
    <text evidence="1 2">Belongs to the Iojap/RsfS family.</text>
</comment>
<comment type="subunit">
    <text evidence="2">Interacts with ribosomal protein uL14 (rplN).</text>
</comment>
<evidence type="ECO:0000256" key="1">
    <source>
        <dbReference type="ARBA" id="ARBA00010574"/>
    </source>
</evidence>
<sequence>MNRDGEFVMRRQQVDEVQHSEEALRGHEITRHMAETAARAATGMFARDVVIIDLRELVSYTDYFIVASAETDRQTRRIVEEVLDKMREQGYRPRTRRVDEGSAWISLDFLDIVVHVFTDEARDYYRLESLWRGAPQEHWED</sequence>
<keyword evidence="2" id="KW-0963">Cytoplasm</keyword>
<dbReference type="PANTHER" id="PTHR21043">
    <property type="entry name" value="IOJAP SUPERFAMILY ORTHOLOG"/>
    <property type="match status" value="1"/>
</dbReference>
<dbReference type="GO" id="GO:0042256">
    <property type="term" value="P:cytosolic ribosome assembly"/>
    <property type="evidence" value="ECO:0007669"/>
    <property type="project" value="UniProtKB-UniRule"/>
</dbReference>
<keyword evidence="2" id="KW-0678">Repressor</keyword>
<evidence type="ECO:0000313" key="3">
    <source>
        <dbReference type="EMBL" id="CAA9434887.1"/>
    </source>
</evidence>
<protein>
    <recommendedName>
        <fullName evidence="2">Ribosomal silencing factor RsfS</fullName>
    </recommendedName>
</protein>
<dbReference type="InterPro" id="IPR004394">
    <property type="entry name" value="Iojap/RsfS/C7orf30"/>
</dbReference>
<dbReference type="GO" id="GO:0017148">
    <property type="term" value="P:negative regulation of translation"/>
    <property type="evidence" value="ECO:0007669"/>
    <property type="project" value="UniProtKB-UniRule"/>
</dbReference>
<dbReference type="InterPro" id="IPR043519">
    <property type="entry name" value="NT_sf"/>
</dbReference>
<dbReference type="HAMAP" id="MF_01477">
    <property type="entry name" value="Iojap_RsfS"/>
    <property type="match status" value="1"/>
</dbReference>
<proteinExistence type="inferred from homology"/>
<name>A0A6J4Q6G4_9ACTN</name>
<keyword evidence="2" id="KW-0810">Translation regulation</keyword>
<accession>A0A6J4Q6G4</accession>
<dbReference type="GO" id="GO:0043023">
    <property type="term" value="F:ribosomal large subunit binding"/>
    <property type="evidence" value="ECO:0007669"/>
    <property type="project" value="TreeGrafter"/>
</dbReference>
<dbReference type="EMBL" id="CADCVE010000001">
    <property type="protein sequence ID" value="CAA9434887.1"/>
    <property type="molecule type" value="Genomic_DNA"/>
</dbReference>
<dbReference type="PANTHER" id="PTHR21043:SF0">
    <property type="entry name" value="MITOCHONDRIAL ASSEMBLY OF RIBOSOMAL LARGE SUBUNIT PROTEIN 1"/>
    <property type="match status" value="1"/>
</dbReference>
<comment type="subcellular location">
    <subcellularLocation>
        <location evidence="2">Cytoplasm</location>
    </subcellularLocation>
</comment>
<gene>
    <name evidence="2" type="primary">rsfS</name>
    <name evidence="3" type="ORF">AVDCRST_MAG28-1748</name>
</gene>
<evidence type="ECO:0000256" key="2">
    <source>
        <dbReference type="HAMAP-Rule" id="MF_01477"/>
    </source>
</evidence>
<dbReference type="AlphaFoldDB" id="A0A6J4Q6G4"/>
<dbReference type="GO" id="GO:0005737">
    <property type="term" value="C:cytoplasm"/>
    <property type="evidence" value="ECO:0007669"/>
    <property type="project" value="UniProtKB-SubCell"/>
</dbReference>
<dbReference type="SUPFAM" id="SSF81301">
    <property type="entry name" value="Nucleotidyltransferase"/>
    <property type="match status" value="1"/>
</dbReference>
<dbReference type="GO" id="GO:0090071">
    <property type="term" value="P:negative regulation of ribosome biogenesis"/>
    <property type="evidence" value="ECO:0007669"/>
    <property type="project" value="UniProtKB-UniRule"/>
</dbReference>
<dbReference type="Pfam" id="PF02410">
    <property type="entry name" value="RsfS"/>
    <property type="match status" value="1"/>
</dbReference>
<reference evidence="3" key="1">
    <citation type="submission" date="2020-02" db="EMBL/GenBank/DDBJ databases">
        <authorList>
            <person name="Meier V. D."/>
        </authorList>
    </citation>
    <scope>NUCLEOTIDE SEQUENCE</scope>
    <source>
        <strain evidence="3">AVDCRST_MAG28</strain>
    </source>
</reference>
<dbReference type="NCBIfam" id="TIGR00090">
    <property type="entry name" value="rsfS_iojap_ybeB"/>
    <property type="match status" value="1"/>
</dbReference>
<organism evidence="3">
    <name type="scientific">uncultured Rubrobacteraceae bacterium</name>
    <dbReference type="NCBI Taxonomy" id="349277"/>
    <lineage>
        <taxon>Bacteria</taxon>
        <taxon>Bacillati</taxon>
        <taxon>Actinomycetota</taxon>
        <taxon>Rubrobacteria</taxon>
        <taxon>Rubrobacterales</taxon>
        <taxon>Rubrobacteraceae</taxon>
        <taxon>environmental samples</taxon>
    </lineage>
</organism>
<dbReference type="Gene3D" id="3.30.460.10">
    <property type="entry name" value="Beta Polymerase, domain 2"/>
    <property type="match status" value="1"/>
</dbReference>